<evidence type="ECO:0008006" key="3">
    <source>
        <dbReference type="Google" id="ProtNLM"/>
    </source>
</evidence>
<name>A0A518AYX6_9BACT</name>
<reference evidence="1 2" key="1">
    <citation type="submission" date="2019-02" db="EMBL/GenBank/DDBJ databases">
        <title>Deep-cultivation of Planctomycetes and their phenomic and genomic characterization uncovers novel biology.</title>
        <authorList>
            <person name="Wiegand S."/>
            <person name="Jogler M."/>
            <person name="Boedeker C."/>
            <person name="Pinto D."/>
            <person name="Vollmers J."/>
            <person name="Rivas-Marin E."/>
            <person name="Kohn T."/>
            <person name="Peeters S.H."/>
            <person name="Heuer A."/>
            <person name="Rast P."/>
            <person name="Oberbeckmann S."/>
            <person name="Bunk B."/>
            <person name="Jeske O."/>
            <person name="Meyerdierks A."/>
            <person name="Storesund J.E."/>
            <person name="Kallscheuer N."/>
            <person name="Luecker S."/>
            <person name="Lage O.M."/>
            <person name="Pohl T."/>
            <person name="Merkel B.J."/>
            <person name="Hornburger P."/>
            <person name="Mueller R.-W."/>
            <person name="Bruemmer F."/>
            <person name="Labrenz M."/>
            <person name="Spormann A.M."/>
            <person name="Op den Camp H."/>
            <person name="Overmann J."/>
            <person name="Amann R."/>
            <person name="Jetten M.S.M."/>
            <person name="Mascher T."/>
            <person name="Medema M.H."/>
            <person name="Devos D.P."/>
            <person name="Kaster A.-K."/>
            <person name="Ovreas L."/>
            <person name="Rohde M."/>
            <person name="Galperin M.Y."/>
            <person name="Jogler C."/>
        </authorList>
    </citation>
    <scope>NUCLEOTIDE SEQUENCE [LARGE SCALE GENOMIC DNA]</scope>
    <source>
        <strain evidence="1 2">Pan216</strain>
    </source>
</reference>
<keyword evidence="2" id="KW-1185">Reference proteome</keyword>
<dbReference type="Proteomes" id="UP000317093">
    <property type="component" value="Chromosome"/>
</dbReference>
<dbReference type="PIRSF" id="PIRSF033563">
    <property type="entry name" value="UCP033563"/>
    <property type="match status" value="1"/>
</dbReference>
<accession>A0A518AYX6</accession>
<proteinExistence type="predicted"/>
<protein>
    <recommendedName>
        <fullName evidence="3">DUF1015 domain-containing protein</fullName>
    </recommendedName>
</protein>
<evidence type="ECO:0000313" key="2">
    <source>
        <dbReference type="Proteomes" id="UP000317093"/>
    </source>
</evidence>
<evidence type="ECO:0000313" key="1">
    <source>
        <dbReference type="EMBL" id="QDU59890.1"/>
    </source>
</evidence>
<sequence length="432" mass="47964">MADIRAFRGLRYDLAKTGSLADLIAPPYDVIDEGLSQRLHAANDHNVIRLILNPTKPEDTDTDNRYTRASKTLRHWRESGALAEEAEPCVYAYFQEFTWEGVTYNRRGFMVRVRLEPFGEGKIYPHEETMPGPKADRLKLFHATGMNLSQIFGLYPDADNEVANSIEEAVRGKTPLEAVDHLGVTHRLWTVTDPETVSKIQGLMGPKPIFIADGHHRYETSCKHLEEREAAGKVTGPEDPSCFTLMMLVGMDDPGLKVMPTHRLVSGLPGITSAQLQDRLGEVFKIEAIGSGEEKARQACEAVESSDRQDMMAFGTTSDQEWFVATLKDPKAMDAAVSDHSEVWKSLGVSILHRLALGKCLEGMGTPSCTYVHLVDEVLESMAAKSCDLCCIVQPATVEHIRALASKFEKMPPKSTYFYPKLASGLVFNPIH</sequence>
<organism evidence="1 2">
    <name type="scientific">Kolteria novifilia</name>
    <dbReference type="NCBI Taxonomy" id="2527975"/>
    <lineage>
        <taxon>Bacteria</taxon>
        <taxon>Pseudomonadati</taxon>
        <taxon>Planctomycetota</taxon>
        <taxon>Planctomycetia</taxon>
        <taxon>Kolteriales</taxon>
        <taxon>Kolteriaceae</taxon>
        <taxon>Kolteria</taxon>
    </lineage>
</organism>
<gene>
    <name evidence="1" type="ORF">Pan216_07230</name>
</gene>
<dbReference type="EMBL" id="CP036279">
    <property type="protein sequence ID" value="QDU59890.1"/>
    <property type="molecule type" value="Genomic_DNA"/>
</dbReference>
<dbReference type="KEGG" id="knv:Pan216_07230"/>
<dbReference type="RefSeq" id="WP_145254885.1">
    <property type="nucleotide sequence ID" value="NZ_CP036279.1"/>
</dbReference>
<dbReference type="Pfam" id="PF06245">
    <property type="entry name" value="DUF1015"/>
    <property type="match status" value="1"/>
</dbReference>
<dbReference type="PANTHER" id="PTHR36454">
    <property type="entry name" value="LMO2823 PROTEIN"/>
    <property type="match status" value="1"/>
</dbReference>
<dbReference type="InterPro" id="IPR008323">
    <property type="entry name" value="UCP033563"/>
</dbReference>
<dbReference type="OrthoDB" id="9781616at2"/>
<dbReference type="PANTHER" id="PTHR36454:SF1">
    <property type="entry name" value="DUF1015 DOMAIN-CONTAINING PROTEIN"/>
    <property type="match status" value="1"/>
</dbReference>
<dbReference type="AlphaFoldDB" id="A0A518AYX6"/>